<gene>
    <name evidence="2" type="ORF">SAMN05444167_3186</name>
</gene>
<protein>
    <submittedName>
        <fullName evidence="2">Nucleotide-diphospho-sugar transferase</fullName>
    </submittedName>
</protein>
<proteinExistence type="predicted"/>
<dbReference type="InterPro" id="IPR005069">
    <property type="entry name" value="Nucl-diP-sugar_transferase"/>
</dbReference>
<dbReference type="RefSeq" id="WP_083346014.1">
    <property type="nucleotide sequence ID" value="NZ_LT629690.1"/>
</dbReference>
<organism evidence="2 3">
    <name type="scientific">Terriglobus roseus</name>
    <dbReference type="NCBI Taxonomy" id="392734"/>
    <lineage>
        <taxon>Bacteria</taxon>
        <taxon>Pseudomonadati</taxon>
        <taxon>Acidobacteriota</taxon>
        <taxon>Terriglobia</taxon>
        <taxon>Terriglobales</taxon>
        <taxon>Acidobacteriaceae</taxon>
        <taxon>Terriglobus</taxon>
    </lineage>
</organism>
<dbReference type="EMBL" id="LT629690">
    <property type="protein sequence ID" value="SDF74773.1"/>
    <property type="molecule type" value="Genomic_DNA"/>
</dbReference>
<dbReference type="PANTHER" id="PTHR47032:SF1">
    <property type="entry name" value="UDP-D-XYLOSE:L-FUCOSE ALPHA-1,3-D-XYLOSYLTRANSFERASE-RELATED"/>
    <property type="match status" value="1"/>
</dbReference>
<dbReference type="InterPro" id="IPR052636">
    <property type="entry name" value="UDP-D-xylose:L-fucose_XylT"/>
</dbReference>
<evidence type="ECO:0000313" key="3">
    <source>
        <dbReference type="Proteomes" id="UP000182427"/>
    </source>
</evidence>
<dbReference type="Proteomes" id="UP000182427">
    <property type="component" value="Chromosome I"/>
</dbReference>
<dbReference type="AlphaFoldDB" id="A0A1G7NL85"/>
<feature type="domain" description="Nucleotide-diphospho-sugar transferase" evidence="1">
    <location>
        <begin position="174"/>
        <end position="324"/>
    </location>
</feature>
<keyword evidence="3" id="KW-1185">Reference proteome</keyword>
<sequence length="381" mass="41807">MRLGVALSKALARMHLWYPAAVVLAQTQLRDLDSHSIRRLSYVLMLSHRMKPGSVHALFRRIVEDNRERSPELTLGLAEMATRIEEPTLADDFLDDAEKNATASGDAFVADAAHRLRKLSVALQDGSLQTHIRDEANTITASSDGSPTVLVPLSGGYLSLFDLWIQQVRKHIGSRIVVLAMDDVALQVTKTYDNIHIVDCRSFFAWNEGKLHPKTRGVLWLVRTLYLRALVAAGHSVMVLDLDAIPVGDVLPLLASLPDADVIAQLDHSIPMDVDRALGFVLCCGFMLWRPTVAAQALLDRFAAAAQVERDDQLALNHLLVADGIVEKTNGANAMRFGSAGVQFACPDPSLVSRTLHTGSVVRHFHQQGQTIDELRKALGV</sequence>
<dbReference type="GO" id="GO:0016757">
    <property type="term" value="F:glycosyltransferase activity"/>
    <property type="evidence" value="ECO:0007669"/>
    <property type="project" value="TreeGrafter"/>
</dbReference>
<accession>A0A1G7NL85</accession>
<keyword evidence="2" id="KW-0808">Transferase</keyword>
<dbReference type="OrthoDB" id="105442at2"/>
<name>A0A1G7NL85_9BACT</name>
<reference evidence="2 3" key="1">
    <citation type="submission" date="2016-10" db="EMBL/GenBank/DDBJ databases">
        <authorList>
            <person name="de Groot N.N."/>
        </authorList>
    </citation>
    <scope>NUCLEOTIDE SEQUENCE [LARGE SCALE GENOMIC DNA]</scope>
    <source>
        <strain evidence="2 3">GAS232</strain>
    </source>
</reference>
<dbReference type="PANTHER" id="PTHR47032">
    <property type="entry name" value="UDP-D-XYLOSE:L-FUCOSE ALPHA-1,3-D-XYLOSYLTRANSFERASE-RELATED"/>
    <property type="match status" value="1"/>
</dbReference>
<evidence type="ECO:0000259" key="1">
    <source>
        <dbReference type="Pfam" id="PF03407"/>
    </source>
</evidence>
<dbReference type="Pfam" id="PF03407">
    <property type="entry name" value="Nucleotid_trans"/>
    <property type="match status" value="1"/>
</dbReference>
<evidence type="ECO:0000313" key="2">
    <source>
        <dbReference type="EMBL" id="SDF74773.1"/>
    </source>
</evidence>